<evidence type="ECO:0000313" key="1">
    <source>
        <dbReference type="EMBL" id="GLU50137.1"/>
    </source>
</evidence>
<protein>
    <submittedName>
        <fullName evidence="1">Uncharacterized protein</fullName>
    </submittedName>
</protein>
<dbReference type="EMBL" id="BSQG01000011">
    <property type="protein sequence ID" value="GLU50137.1"/>
    <property type="molecule type" value="Genomic_DNA"/>
</dbReference>
<proteinExistence type="predicted"/>
<dbReference type="AlphaFoldDB" id="A0A9W6PAU6"/>
<keyword evidence="2" id="KW-1185">Reference proteome</keyword>
<evidence type="ECO:0000313" key="2">
    <source>
        <dbReference type="Proteomes" id="UP001165092"/>
    </source>
</evidence>
<reference evidence="1" key="1">
    <citation type="submission" date="2023-02" db="EMBL/GenBank/DDBJ databases">
        <title>Nocardiopsis ansamitocini NBRC 112285.</title>
        <authorList>
            <person name="Ichikawa N."/>
            <person name="Sato H."/>
            <person name="Tonouchi N."/>
        </authorList>
    </citation>
    <scope>NUCLEOTIDE SEQUENCE</scope>
    <source>
        <strain evidence="1">NBRC 112285</strain>
    </source>
</reference>
<name>A0A9W6PAU6_9ACTN</name>
<comment type="caution">
    <text evidence="1">The sequence shown here is derived from an EMBL/GenBank/DDBJ whole genome shotgun (WGS) entry which is preliminary data.</text>
</comment>
<accession>A0A9W6PAU6</accession>
<dbReference type="RefSeq" id="WP_285761667.1">
    <property type="nucleotide sequence ID" value="NZ_BSQG01000011.1"/>
</dbReference>
<organism evidence="1 2">
    <name type="scientific">Nocardiopsis ansamitocini</name>
    <dbReference type="NCBI Taxonomy" id="1670832"/>
    <lineage>
        <taxon>Bacteria</taxon>
        <taxon>Bacillati</taxon>
        <taxon>Actinomycetota</taxon>
        <taxon>Actinomycetes</taxon>
        <taxon>Streptosporangiales</taxon>
        <taxon>Nocardiopsidaceae</taxon>
        <taxon>Nocardiopsis</taxon>
    </lineage>
</organism>
<sequence length="145" mass="15930">MSNSISGKVVRILSEREMLINKGEEDGVDLDFVFVVLPKEIEVIEDPDTGEKLGGMRKVKLPLRVVKVSARMALLRTYRSETVNVGGSGVAISQLFSSPKWEKRVERINSGVDFEDDDIEPGDPVILVEGGAAEVPSVLFVDEEN</sequence>
<gene>
    <name evidence="1" type="ORF">Nans01_44880</name>
</gene>
<dbReference type="Proteomes" id="UP001165092">
    <property type="component" value="Unassembled WGS sequence"/>
</dbReference>